<name>A0A6J5U079_PRUAR</name>
<sequence length="164" mass="18112">MNMEPPMCAKGCGFYGCVENKNMCSKCYKDHVKQENPNAQSTTVASSVEKTDLGSIARGISLLSYQNDSVSNTNDNIVDQRKTGVKAATERLEFWGLNAVVVECFAESIGIQKHTRAIWISSRLEEMFWPSKTLFARVTSCSAGYRDSLSTFSILVLVPVLVPD</sequence>
<evidence type="ECO:0000313" key="6">
    <source>
        <dbReference type="EMBL" id="CAB4269751.1"/>
    </source>
</evidence>
<reference evidence="6 7" key="1">
    <citation type="submission" date="2020-05" db="EMBL/GenBank/DDBJ databases">
        <authorList>
            <person name="Campoy J."/>
            <person name="Schneeberger K."/>
            <person name="Spophaly S."/>
        </authorList>
    </citation>
    <scope>NUCLEOTIDE SEQUENCE [LARGE SCALE GENOMIC DNA]</scope>
    <source>
        <strain evidence="6">PruArmRojPasFocal</strain>
    </source>
</reference>
<feature type="domain" description="A20-type" evidence="5">
    <location>
        <begin position="2"/>
        <end position="36"/>
    </location>
</feature>
<evidence type="ECO:0000256" key="1">
    <source>
        <dbReference type="ARBA" id="ARBA00003732"/>
    </source>
</evidence>
<proteinExistence type="predicted"/>
<protein>
    <recommendedName>
        <fullName evidence="5">A20-type domain-containing protein</fullName>
    </recommendedName>
</protein>
<dbReference type="Pfam" id="PF01754">
    <property type="entry name" value="zf-A20"/>
    <property type="match status" value="1"/>
</dbReference>
<dbReference type="GO" id="GO:0008270">
    <property type="term" value="F:zinc ion binding"/>
    <property type="evidence" value="ECO:0007669"/>
    <property type="project" value="UniProtKB-KW"/>
</dbReference>
<evidence type="ECO:0000256" key="3">
    <source>
        <dbReference type="ARBA" id="ARBA00022771"/>
    </source>
</evidence>
<keyword evidence="3" id="KW-0863">Zinc-finger</keyword>
<dbReference type="PROSITE" id="PS51036">
    <property type="entry name" value="ZF_A20"/>
    <property type="match status" value="1"/>
</dbReference>
<dbReference type="Proteomes" id="UP000507222">
    <property type="component" value="Unassembled WGS sequence"/>
</dbReference>
<comment type="function">
    <text evidence="1">May be involved in environmental stress response.</text>
</comment>
<keyword evidence="2" id="KW-0479">Metal-binding</keyword>
<organism evidence="6 7">
    <name type="scientific">Prunus armeniaca</name>
    <name type="common">Apricot</name>
    <name type="synonym">Armeniaca vulgaris</name>
    <dbReference type="NCBI Taxonomy" id="36596"/>
    <lineage>
        <taxon>Eukaryota</taxon>
        <taxon>Viridiplantae</taxon>
        <taxon>Streptophyta</taxon>
        <taxon>Embryophyta</taxon>
        <taxon>Tracheophyta</taxon>
        <taxon>Spermatophyta</taxon>
        <taxon>Magnoliopsida</taxon>
        <taxon>eudicotyledons</taxon>
        <taxon>Gunneridae</taxon>
        <taxon>Pentapetalae</taxon>
        <taxon>rosids</taxon>
        <taxon>fabids</taxon>
        <taxon>Rosales</taxon>
        <taxon>Rosaceae</taxon>
        <taxon>Amygdaloideae</taxon>
        <taxon>Amygdaleae</taxon>
        <taxon>Prunus</taxon>
    </lineage>
</organism>
<evidence type="ECO:0000256" key="2">
    <source>
        <dbReference type="ARBA" id="ARBA00022723"/>
    </source>
</evidence>
<evidence type="ECO:0000259" key="5">
    <source>
        <dbReference type="PROSITE" id="PS51036"/>
    </source>
</evidence>
<keyword evidence="4" id="KW-0862">Zinc</keyword>
<dbReference type="AlphaFoldDB" id="A0A6J5U079"/>
<dbReference type="InterPro" id="IPR002653">
    <property type="entry name" value="Znf_A20"/>
</dbReference>
<accession>A0A6J5U079</accession>
<dbReference type="Gene3D" id="1.20.5.4770">
    <property type="match status" value="1"/>
</dbReference>
<evidence type="ECO:0000256" key="4">
    <source>
        <dbReference type="ARBA" id="ARBA00022833"/>
    </source>
</evidence>
<evidence type="ECO:0000313" key="7">
    <source>
        <dbReference type="Proteomes" id="UP000507222"/>
    </source>
</evidence>
<gene>
    <name evidence="6" type="ORF">CURHAP_LOCUS15540</name>
</gene>
<dbReference type="SMART" id="SM00259">
    <property type="entry name" value="ZnF_A20"/>
    <property type="match status" value="1"/>
</dbReference>
<dbReference type="GO" id="GO:0003677">
    <property type="term" value="F:DNA binding"/>
    <property type="evidence" value="ECO:0007669"/>
    <property type="project" value="InterPro"/>
</dbReference>
<dbReference type="EMBL" id="CAEKDK010000002">
    <property type="protein sequence ID" value="CAB4269751.1"/>
    <property type="molecule type" value="Genomic_DNA"/>
</dbReference>
<dbReference type="SUPFAM" id="SSF57716">
    <property type="entry name" value="Glucocorticoid receptor-like (DNA-binding domain)"/>
    <property type="match status" value="1"/>
</dbReference>